<dbReference type="InterPro" id="IPR013154">
    <property type="entry name" value="ADH-like_N"/>
</dbReference>
<dbReference type="CDD" id="cd08290">
    <property type="entry name" value="ETR"/>
    <property type="match status" value="1"/>
</dbReference>
<evidence type="ECO:0000256" key="3">
    <source>
        <dbReference type="ARBA" id="ARBA00022516"/>
    </source>
</evidence>
<keyword evidence="9" id="KW-0496">Mitochondrion</keyword>
<keyword evidence="6" id="KW-0809">Transit peptide</keyword>
<evidence type="ECO:0000259" key="13">
    <source>
        <dbReference type="SMART" id="SM00829"/>
    </source>
</evidence>
<keyword evidence="3" id="KW-0444">Lipid biosynthesis</keyword>
<dbReference type="PANTHER" id="PTHR43981:SF2">
    <property type="entry name" value="ENOYL-[ACYL-CARRIER-PROTEIN] REDUCTASE, MITOCHONDRIAL"/>
    <property type="match status" value="1"/>
</dbReference>
<evidence type="ECO:0000256" key="5">
    <source>
        <dbReference type="ARBA" id="ARBA00022857"/>
    </source>
</evidence>
<comment type="subcellular location">
    <subcellularLocation>
        <location evidence="1">Mitochondrion</location>
    </subcellularLocation>
</comment>
<dbReference type="Gene3D" id="3.40.50.720">
    <property type="entry name" value="NAD(P)-binding Rossmann-like Domain"/>
    <property type="match status" value="1"/>
</dbReference>
<dbReference type="InterPro" id="IPR011032">
    <property type="entry name" value="GroES-like_sf"/>
</dbReference>
<dbReference type="InterPro" id="IPR036291">
    <property type="entry name" value="NAD(P)-bd_dom_sf"/>
</dbReference>
<dbReference type="InterPro" id="IPR051034">
    <property type="entry name" value="Mito_Enoyl-ACP_Reductase"/>
</dbReference>
<keyword evidence="4" id="KW-0276">Fatty acid metabolism</keyword>
<evidence type="ECO:0000256" key="1">
    <source>
        <dbReference type="ARBA" id="ARBA00004173"/>
    </source>
</evidence>
<sequence length="359" mass="39398">MSSIKAKAVMYSSYGDPSSVINIHNYNIDLTNLKSDEIIMQTLASPINPSDINQIQGVYPSKPPLTTELGTSEPSAVAGNEGLFKVIAIGNQVSKFQIGDWCIPSGANFGTWRTHAISNESNLIKLPNDSKLSLNQAATITVNPSSAYQMLTYYIDLKPGDWFIQNGGNSQVGKAAIQIGKKLGLNSISIVRNRPDLDVLKNELYELGATKVITEDENSDKEFGKVIKEWTKGKPIKLGLNSIGGSNLTNMARKLGHDAMLLTYGGMSMKPVSLPTSLFIFKNLTAKGFWVTENIKRIPGSREDTINKLLQFIEDGDFKDVVNFEIDLNLNELTDDDLLNAFKKGLKDSSKGKQIVKFT</sequence>
<evidence type="ECO:0000256" key="9">
    <source>
        <dbReference type="ARBA" id="ARBA00023128"/>
    </source>
</evidence>
<evidence type="ECO:0000256" key="7">
    <source>
        <dbReference type="ARBA" id="ARBA00023002"/>
    </source>
</evidence>
<dbReference type="GO" id="GO:0141148">
    <property type="term" value="F:enoyl-[acyl-carrier-protein] reductase (NADPH) activity"/>
    <property type="evidence" value="ECO:0007669"/>
    <property type="project" value="UniProtKB-EC"/>
</dbReference>
<evidence type="ECO:0000256" key="11">
    <source>
        <dbReference type="ARBA" id="ARBA00038963"/>
    </source>
</evidence>
<dbReference type="STRING" id="983967.A0A1E4SVN5"/>
<keyword evidence="7" id="KW-0560">Oxidoreductase</keyword>
<dbReference type="GO" id="GO:0005739">
    <property type="term" value="C:mitochondrion"/>
    <property type="evidence" value="ECO:0007669"/>
    <property type="project" value="UniProtKB-SubCell"/>
</dbReference>
<dbReference type="SUPFAM" id="SSF50129">
    <property type="entry name" value="GroES-like"/>
    <property type="match status" value="1"/>
</dbReference>
<evidence type="ECO:0000256" key="6">
    <source>
        <dbReference type="ARBA" id="ARBA00022946"/>
    </source>
</evidence>
<dbReference type="OrthoDB" id="7482721at2759"/>
<gene>
    <name evidence="14" type="ORF">CANARDRAFT_29798</name>
</gene>
<dbReference type="AlphaFoldDB" id="A0A1E4SVN5"/>
<keyword evidence="10" id="KW-0275">Fatty acid biosynthesis</keyword>
<dbReference type="FunFam" id="3.40.50.720:FF:000112">
    <property type="entry name" value="Enoyl-[acyl-carrier-protein] reductase 1, mitochondrial"/>
    <property type="match status" value="1"/>
</dbReference>
<organism evidence="14 15">
    <name type="scientific">[Candida] arabinofermentans NRRL YB-2248</name>
    <dbReference type="NCBI Taxonomy" id="983967"/>
    <lineage>
        <taxon>Eukaryota</taxon>
        <taxon>Fungi</taxon>
        <taxon>Dikarya</taxon>
        <taxon>Ascomycota</taxon>
        <taxon>Saccharomycotina</taxon>
        <taxon>Pichiomycetes</taxon>
        <taxon>Pichiales</taxon>
        <taxon>Pichiaceae</taxon>
        <taxon>Ogataea</taxon>
        <taxon>Ogataea/Candida clade</taxon>
    </lineage>
</organism>
<dbReference type="PANTHER" id="PTHR43981">
    <property type="entry name" value="ENOYL-[ACYL-CARRIER-PROTEIN] REDUCTASE, MITOCHONDRIAL"/>
    <property type="match status" value="1"/>
</dbReference>
<accession>A0A1E4SVN5</accession>
<comment type="catalytic activity">
    <reaction evidence="12">
        <text>a 2,3-saturated acyl-[ACP] + NADP(+) = a (2E)-enoyl-[ACP] + NADPH + H(+)</text>
        <dbReference type="Rhea" id="RHEA:22564"/>
        <dbReference type="Rhea" id="RHEA-COMP:9925"/>
        <dbReference type="Rhea" id="RHEA-COMP:9926"/>
        <dbReference type="ChEBI" id="CHEBI:15378"/>
        <dbReference type="ChEBI" id="CHEBI:57783"/>
        <dbReference type="ChEBI" id="CHEBI:58349"/>
        <dbReference type="ChEBI" id="CHEBI:78784"/>
        <dbReference type="ChEBI" id="CHEBI:78785"/>
        <dbReference type="EC" id="1.3.1.104"/>
    </reaction>
</comment>
<dbReference type="Pfam" id="PF00107">
    <property type="entry name" value="ADH_zinc_N"/>
    <property type="match status" value="1"/>
</dbReference>
<dbReference type="InterPro" id="IPR020843">
    <property type="entry name" value="ER"/>
</dbReference>
<evidence type="ECO:0000313" key="15">
    <source>
        <dbReference type="Proteomes" id="UP000094801"/>
    </source>
</evidence>
<feature type="domain" description="Enoyl reductase (ER)" evidence="13">
    <location>
        <begin position="18"/>
        <end position="356"/>
    </location>
</feature>
<evidence type="ECO:0000256" key="10">
    <source>
        <dbReference type="ARBA" id="ARBA00023160"/>
    </source>
</evidence>
<evidence type="ECO:0000256" key="2">
    <source>
        <dbReference type="ARBA" id="ARBA00010371"/>
    </source>
</evidence>
<evidence type="ECO:0000256" key="4">
    <source>
        <dbReference type="ARBA" id="ARBA00022832"/>
    </source>
</evidence>
<protein>
    <recommendedName>
        <fullName evidence="11">enoyl-[acyl-carrier-protein] reductase</fullName>
        <ecNumber evidence="11">1.3.1.104</ecNumber>
    </recommendedName>
</protein>
<keyword evidence="15" id="KW-1185">Reference proteome</keyword>
<name>A0A1E4SVN5_9ASCO</name>
<keyword evidence="5" id="KW-0521">NADP</keyword>
<dbReference type="Pfam" id="PF08240">
    <property type="entry name" value="ADH_N"/>
    <property type="match status" value="1"/>
</dbReference>
<proteinExistence type="inferred from homology"/>
<dbReference type="SMART" id="SM00829">
    <property type="entry name" value="PKS_ER"/>
    <property type="match status" value="1"/>
</dbReference>
<dbReference type="SUPFAM" id="SSF51735">
    <property type="entry name" value="NAD(P)-binding Rossmann-fold domains"/>
    <property type="match status" value="1"/>
</dbReference>
<dbReference type="Proteomes" id="UP000094801">
    <property type="component" value="Unassembled WGS sequence"/>
</dbReference>
<dbReference type="Gene3D" id="3.90.180.10">
    <property type="entry name" value="Medium-chain alcohol dehydrogenases, catalytic domain"/>
    <property type="match status" value="1"/>
</dbReference>
<dbReference type="EMBL" id="KV453862">
    <property type="protein sequence ID" value="ODV83570.1"/>
    <property type="molecule type" value="Genomic_DNA"/>
</dbReference>
<evidence type="ECO:0000256" key="8">
    <source>
        <dbReference type="ARBA" id="ARBA00023098"/>
    </source>
</evidence>
<evidence type="ECO:0000256" key="12">
    <source>
        <dbReference type="ARBA" id="ARBA00048843"/>
    </source>
</evidence>
<dbReference type="GO" id="GO:0006633">
    <property type="term" value="P:fatty acid biosynthetic process"/>
    <property type="evidence" value="ECO:0007669"/>
    <property type="project" value="UniProtKB-KW"/>
</dbReference>
<evidence type="ECO:0000313" key="14">
    <source>
        <dbReference type="EMBL" id="ODV83570.1"/>
    </source>
</evidence>
<keyword evidence="8" id="KW-0443">Lipid metabolism</keyword>
<reference evidence="15" key="1">
    <citation type="submission" date="2016-04" db="EMBL/GenBank/DDBJ databases">
        <title>Comparative genomics of biotechnologically important yeasts.</title>
        <authorList>
            <consortium name="DOE Joint Genome Institute"/>
            <person name="Riley R."/>
            <person name="Haridas S."/>
            <person name="Wolfe K.H."/>
            <person name="Lopes M.R."/>
            <person name="Hittinger C.T."/>
            <person name="Goker M."/>
            <person name="Salamov A."/>
            <person name="Wisecaver J."/>
            <person name="Long T.M."/>
            <person name="Aerts A.L."/>
            <person name="Barry K."/>
            <person name="Choi C."/>
            <person name="Clum A."/>
            <person name="Coughlan A.Y."/>
            <person name="Deshpande S."/>
            <person name="Douglass A.P."/>
            <person name="Hanson S.J."/>
            <person name="Klenk H.-P."/>
            <person name="Labutti K."/>
            <person name="Lapidus A."/>
            <person name="Lindquist E."/>
            <person name="Lipzen A."/>
            <person name="Meier-Kolthoff J.P."/>
            <person name="Ohm R.A."/>
            <person name="Otillar R.P."/>
            <person name="Pangilinan J."/>
            <person name="Peng Y."/>
            <person name="Rokas A."/>
            <person name="Rosa C.A."/>
            <person name="Scheuner C."/>
            <person name="Sibirny A.A."/>
            <person name="Slot J.C."/>
            <person name="Stielow J.B."/>
            <person name="Sun H."/>
            <person name="Kurtzman C.P."/>
            <person name="Blackwell M."/>
            <person name="Grigoriev I.V."/>
            <person name="Jeffries T.W."/>
        </authorList>
    </citation>
    <scope>NUCLEOTIDE SEQUENCE [LARGE SCALE GENOMIC DNA]</scope>
    <source>
        <strain evidence="15">NRRL YB-2248</strain>
    </source>
</reference>
<comment type="similarity">
    <text evidence="2">Belongs to the zinc-containing alcohol dehydrogenase family. Quinone oxidoreductase subfamily.</text>
</comment>
<dbReference type="EC" id="1.3.1.104" evidence="11"/>
<dbReference type="InterPro" id="IPR013149">
    <property type="entry name" value="ADH-like_C"/>
</dbReference>